<protein>
    <submittedName>
        <fullName evidence="1">Uncharacterized protein</fullName>
    </submittedName>
</protein>
<accession>A0A0C3S234</accession>
<gene>
    <name evidence="1" type="ORF">PHLGIDRAFT_338585</name>
</gene>
<evidence type="ECO:0000313" key="2">
    <source>
        <dbReference type="Proteomes" id="UP000053257"/>
    </source>
</evidence>
<dbReference type="HOGENOM" id="CLU_162139_0_0_1"/>
<reference evidence="1 2" key="1">
    <citation type="journal article" date="2014" name="PLoS Genet.">
        <title>Analysis of the Phlebiopsis gigantea genome, transcriptome and secretome provides insight into its pioneer colonization strategies of wood.</title>
        <authorList>
            <person name="Hori C."/>
            <person name="Ishida T."/>
            <person name="Igarashi K."/>
            <person name="Samejima M."/>
            <person name="Suzuki H."/>
            <person name="Master E."/>
            <person name="Ferreira P."/>
            <person name="Ruiz-Duenas F.J."/>
            <person name="Held B."/>
            <person name="Canessa P."/>
            <person name="Larrondo L.F."/>
            <person name="Schmoll M."/>
            <person name="Druzhinina I.S."/>
            <person name="Kubicek C.P."/>
            <person name="Gaskell J.A."/>
            <person name="Kersten P."/>
            <person name="St John F."/>
            <person name="Glasner J."/>
            <person name="Sabat G."/>
            <person name="Splinter BonDurant S."/>
            <person name="Syed K."/>
            <person name="Yadav J."/>
            <person name="Mgbeahuruike A.C."/>
            <person name="Kovalchuk A."/>
            <person name="Asiegbu F.O."/>
            <person name="Lackner G."/>
            <person name="Hoffmeister D."/>
            <person name="Rencoret J."/>
            <person name="Gutierrez A."/>
            <person name="Sun H."/>
            <person name="Lindquist E."/>
            <person name="Barry K."/>
            <person name="Riley R."/>
            <person name="Grigoriev I.V."/>
            <person name="Henrissat B."/>
            <person name="Kues U."/>
            <person name="Berka R.M."/>
            <person name="Martinez A.T."/>
            <person name="Covert S.F."/>
            <person name="Blanchette R.A."/>
            <person name="Cullen D."/>
        </authorList>
    </citation>
    <scope>NUCLEOTIDE SEQUENCE [LARGE SCALE GENOMIC DNA]</scope>
    <source>
        <strain evidence="1 2">11061_1 CR5-6</strain>
    </source>
</reference>
<keyword evidence="2" id="KW-1185">Reference proteome</keyword>
<name>A0A0C3S234_PHLG1</name>
<evidence type="ECO:0000313" key="1">
    <source>
        <dbReference type="EMBL" id="KIP09256.1"/>
    </source>
</evidence>
<organism evidence="1 2">
    <name type="scientific">Phlebiopsis gigantea (strain 11061_1 CR5-6)</name>
    <name type="common">White-rot fungus</name>
    <name type="synonym">Peniophora gigantea</name>
    <dbReference type="NCBI Taxonomy" id="745531"/>
    <lineage>
        <taxon>Eukaryota</taxon>
        <taxon>Fungi</taxon>
        <taxon>Dikarya</taxon>
        <taxon>Basidiomycota</taxon>
        <taxon>Agaricomycotina</taxon>
        <taxon>Agaricomycetes</taxon>
        <taxon>Polyporales</taxon>
        <taxon>Phanerochaetaceae</taxon>
        <taxon>Phlebiopsis</taxon>
    </lineage>
</organism>
<dbReference type="Proteomes" id="UP000053257">
    <property type="component" value="Unassembled WGS sequence"/>
</dbReference>
<proteinExistence type="predicted"/>
<sequence length="90" mass="10276">MRATVPRLVRVVTRSQLSEIPSRTVVQPLQPQQRSDIAQPSLIETLLKRKASLGDKYPSNIRIEPVLTRDTFKDVPTGTIKELKELLKER</sequence>
<dbReference type="AlphaFoldDB" id="A0A0C3S234"/>
<dbReference type="OrthoDB" id="3237970at2759"/>
<dbReference type="EMBL" id="KN840468">
    <property type="protein sequence ID" value="KIP09256.1"/>
    <property type="molecule type" value="Genomic_DNA"/>
</dbReference>